<protein>
    <submittedName>
        <fullName evidence="2">Uncharacterized protein</fullName>
    </submittedName>
</protein>
<sequence>MCLSIRRLHVSRSVFCGDFSPLFQLAELLGCQYLRSRSGRRRAEGRLTAGCCHCIPFGGQQGRRLVRRLTKQISRTATTIEEGGGGGEAMDLVARPMPPRANAVPLLSHPETIGHRAWRQPSSVR</sequence>
<dbReference type="WBParaSite" id="PSAMB.scaffold1093size36065.g10920.t1">
    <property type="protein sequence ID" value="PSAMB.scaffold1093size36065.g10920.t1"/>
    <property type="gene ID" value="PSAMB.scaffold1093size36065.g10920"/>
</dbReference>
<keyword evidence="1" id="KW-1185">Reference proteome</keyword>
<dbReference type="Proteomes" id="UP000887566">
    <property type="component" value="Unplaced"/>
</dbReference>
<evidence type="ECO:0000313" key="2">
    <source>
        <dbReference type="WBParaSite" id="PSAMB.scaffold1093size36065.g10920.t1"/>
    </source>
</evidence>
<organism evidence="1 2">
    <name type="scientific">Plectus sambesii</name>
    <dbReference type="NCBI Taxonomy" id="2011161"/>
    <lineage>
        <taxon>Eukaryota</taxon>
        <taxon>Metazoa</taxon>
        <taxon>Ecdysozoa</taxon>
        <taxon>Nematoda</taxon>
        <taxon>Chromadorea</taxon>
        <taxon>Plectida</taxon>
        <taxon>Plectina</taxon>
        <taxon>Plectoidea</taxon>
        <taxon>Plectidae</taxon>
        <taxon>Plectus</taxon>
    </lineage>
</organism>
<accession>A0A914UMY9</accession>
<name>A0A914UMY9_9BILA</name>
<dbReference type="AlphaFoldDB" id="A0A914UMY9"/>
<proteinExistence type="predicted"/>
<evidence type="ECO:0000313" key="1">
    <source>
        <dbReference type="Proteomes" id="UP000887566"/>
    </source>
</evidence>
<reference evidence="2" key="1">
    <citation type="submission" date="2022-11" db="UniProtKB">
        <authorList>
            <consortium name="WormBaseParasite"/>
        </authorList>
    </citation>
    <scope>IDENTIFICATION</scope>
</reference>